<proteinExistence type="predicted"/>
<accession>A0A7X9X7B8</accession>
<dbReference type="AlphaFoldDB" id="A0A7X9X7B8"/>
<gene>
    <name evidence="3" type="ORF">HHL14_15770</name>
</gene>
<dbReference type="Proteomes" id="UP000583127">
    <property type="component" value="Unassembled WGS sequence"/>
</dbReference>
<dbReference type="EMBL" id="JABBFZ010000008">
    <property type="protein sequence ID" value="NML32292.1"/>
    <property type="molecule type" value="Genomic_DNA"/>
</dbReference>
<evidence type="ECO:0000313" key="4">
    <source>
        <dbReference type="Proteomes" id="UP000583127"/>
    </source>
</evidence>
<sequence>MFLPPSSSLLAALLDGVARRYRLPALAGSSESTQPASPATMLALAIEQACEAKSRGEAPDAANAQHFTDALAQVIREALRHKAGDPAFQALLMRHRSDVVREYASLSAQASHDRRQIHATVNTIAHPAKQERLGAGPQRDALARLHASAFADAWAQLDTAVQACLDTTAITHDATLRRGLAQLRDSAELQRLQRLHTLASDQRVRDYQSLCERQGPRPGSASAIARGASSKQRGAEVEALASESLERLAQRLNEVEREVKRAGRADDPYVSYRVVNSMRVPATIPASHERAKTEWDVVLLRQTRRQPSTSADSAAWDLCLLIEAKASVDAATTDLPRLLRGLTLLAQADPTLVYEFRTEQGTVRVNGASLAALQTDAVALARTVLYCCDASADATPRVLSPASRMQLLSAPASLEFASALADGHNPACTELEPVWRELIEAPRWRAVLGQYSTLRQVRELMVHTLDLREAVDNLDNLGNGHG</sequence>
<feature type="region of interest" description="Disordered" evidence="2">
    <location>
        <begin position="212"/>
        <end position="233"/>
    </location>
</feature>
<keyword evidence="1" id="KW-0175">Coiled coil</keyword>
<comment type="caution">
    <text evidence="3">The sequence shown here is derived from an EMBL/GenBank/DDBJ whole genome shotgun (WGS) entry which is preliminary data.</text>
</comment>
<organism evidence="3 4">
    <name type="scientific">Paraburkholderia antibiotica</name>
    <dbReference type="NCBI Taxonomy" id="2728839"/>
    <lineage>
        <taxon>Bacteria</taxon>
        <taxon>Pseudomonadati</taxon>
        <taxon>Pseudomonadota</taxon>
        <taxon>Betaproteobacteria</taxon>
        <taxon>Burkholderiales</taxon>
        <taxon>Burkholderiaceae</taxon>
        <taxon>Paraburkholderia</taxon>
    </lineage>
</organism>
<protein>
    <submittedName>
        <fullName evidence="3">3-deoxy-D-arabino-heptulosonate 7-phosphate synthase</fullName>
    </submittedName>
</protein>
<evidence type="ECO:0000256" key="1">
    <source>
        <dbReference type="SAM" id="Coils"/>
    </source>
</evidence>
<feature type="coiled-coil region" evidence="1">
    <location>
        <begin position="238"/>
        <end position="265"/>
    </location>
</feature>
<name>A0A7X9X7B8_9BURK</name>
<reference evidence="3 4" key="1">
    <citation type="submission" date="2020-04" db="EMBL/GenBank/DDBJ databases">
        <title>Paraburkholderia sp. G-4-1-8 isolated from soil.</title>
        <authorList>
            <person name="Dahal R.H."/>
        </authorList>
    </citation>
    <scope>NUCLEOTIDE SEQUENCE [LARGE SCALE GENOMIC DNA]</scope>
    <source>
        <strain evidence="3 4">G-4-1-8</strain>
    </source>
</reference>
<feature type="compositionally biased region" description="Low complexity" evidence="2">
    <location>
        <begin position="219"/>
        <end position="230"/>
    </location>
</feature>
<evidence type="ECO:0000313" key="3">
    <source>
        <dbReference type="EMBL" id="NML32292.1"/>
    </source>
</evidence>
<evidence type="ECO:0000256" key="2">
    <source>
        <dbReference type="SAM" id="MobiDB-lite"/>
    </source>
</evidence>
<dbReference type="RefSeq" id="WP_169498542.1">
    <property type="nucleotide sequence ID" value="NZ_JABBFZ010000008.1"/>
</dbReference>
<keyword evidence="4" id="KW-1185">Reference proteome</keyword>